<dbReference type="AlphaFoldDB" id="A0A0E3WZB9"/>
<dbReference type="GeneID" id="24790302"/>
<keyword evidence="1" id="KW-1133">Transmembrane helix</keyword>
<keyword evidence="1" id="KW-0472">Membrane</keyword>
<gene>
    <name evidence="2" type="ORF">MSBR3_2681</name>
</gene>
<evidence type="ECO:0000256" key="1">
    <source>
        <dbReference type="SAM" id="Phobius"/>
    </source>
</evidence>
<feature type="transmembrane region" description="Helical" evidence="1">
    <location>
        <begin position="12"/>
        <end position="31"/>
    </location>
</feature>
<keyword evidence="3" id="KW-1185">Reference proteome</keyword>
<sequence length="302" mass="33279">MKQKDPAKKNQKYLAVFLALTMLLSVGALLFSGNNSNKDKSDNVSSPGNVEGNDTIAFSQIPGRQVHHEFNSIADGLNLSPQGVVSASYVDLQKTKGTPFEQVFGNETMMYSLYGADVTKRYGARYADGNGFELHQIPEQKILMPWGAVEYNNYSLLARTNNTYDIWNVVGSPVILGSRQSVQDVIDILEGNATASTEYNNLVNQASPEGSLYQELAMKTDNSTIPADQLYTDLRKLDDGSYRQTSLYLNPESNFTQKINAMQANSTERGVTYNVTTSGNITKVMITSDFGSLLNETQMLSQ</sequence>
<keyword evidence="1" id="KW-0812">Transmembrane</keyword>
<evidence type="ECO:0000313" key="2">
    <source>
        <dbReference type="EMBL" id="AKB83259.1"/>
    </source>
</evidence>
<dbReference type="RefSeq" id="WP_048108915.1">
    <property type="nucleotide sequence ID" value="NZ_CP009517.1"/>
</dbReference>
<evidence type="ECO:0000313" key="3">
    <source>
        <dbReference type="Proteomes" id="UP000033066"/>
    </source>
</evidence>
<name>A0A0E3WZB9_METBA</name>
<dbReference type="OrthoDB" id="147885at2157"/>
<dbReference type="PATRIC" id="fig|1434107.4.peg.3397"/>
<dbReference type="Proteomes" id="UP000033066">
    <property type="component" value="Chromosome"/>
</dbReference>
<protein>
    <submittedName>
        <fullName evidence="2">Uncharacterized protein</fullName>
    </submittedName>
</protein>
<dbReference type="HOGENOM" id="CLU_079273_0_0_2"/>
<proteinExistence type="predicted"/>
<reference evidence="2" key="1">
    <citation type="submission" date="2014-07" db="EMBL/GenBank/DDBJ databases">
        <title>Methanogenic archaea and the global carbon cycle.</title>
        <authorList>
            <person name="Henriksen J.R."/>
            <person name="Luke J."/>
            <person name="Reinhart S."/>
            <person name="Benedict M.N."/>
            <person name="Youngblut N.D."/>
            <person name="Metcalf M.E."/>
            <person name="Whitaker R.J."/>
            <person name="Metcalf W.W."/>
        </authorList>
    </citation>
    <scope>NUCLEOTIDE SEQUENCE [LARGE SCALE GENOMIC DNA]</scope>
    <source>
        <strain evidence="2">3</strain>
    </source>
</reference>
<dbReference type="KEGG" id="mbak:MSBR3_2681"/>
<organism evidence="2 3">
    <name type="scientific">Methanosarcina barkeri 3</name>
    <dbReference type="NCBI Taxonomy" id="1434107"/>
    <lineage>
        <taxon>Archaea</taxon>
        <taxon>Methanobacteriati</taxon>
        <taxon>Methanobacteriota</taxon>
        <taxon>Stenosarchaea group</taxon>
        <taxon>Methanomicrobia</taxon>
        <taxon>Methanosarcinales</taxon>
        <taxon>Methanosarcinaceae</taxon>
        <taxon>Methanosarcina</taxon>
    </lineage>
</organism>
<dbReference type="EMBL" id="CP009517">
    <property type="protein sequence ID" value="AKB83259.1"/>
    <property type="molecule type" value="Genomic_DNA"/>
</dbReference>
<accession>A0A0E3WZB9</accession>